<comment type="subcellular location">
    <subcellularLocation>
        <location evidence="1">Nucleus</location>
        <location evidence="1">Nucleolus</location>
    </subcellularLocation>
</comment>
<evidence type="ECO:0000256" key="4">
    <source>
        <dbReference type="ARBA" id="ARBA00022741"/>
    </source>
</evidence>
<accession>J9D8Y2</accession>
<dbReference type="PROSITE" id="PS51192">
    <property type="entry name" value="HELICASE_ATP_BIND_1"/>
    <property type="match status" value="1"/>
</dbReference>
<protein>
    <recommendedName>
        <fullName evidence="10">ATP-dependent RNA helicase</fullName>
        <ecNumber evidence="10">3.6.4.13</ecNumber>
    </recommendedName>
</protein>
<comment type="function">
    <text evidence="10">RNA helicase.</text>
</comment>
<feature type="domain" description="Helicase ATP-binding" evidence="11">
    <location>
        <begin position="80"/>
        <end position="182"/>
    </location>
</feature>
<dbReference type="InterPro" id="IPR014001">
    <property type="entry name" value="Helicase_ATP-bd"/>
</dbReference>
<dbReference type="EC" id="3.6.4.13" evidence="10"/>
<evidence type="ECO:0000256" key="6">
    <source>
        <dbReference type="ARBA" id="ARBA00022806"/>
    </source>
</evidence>
<sequence length="699" mass="81098">MNKQIRNVEEIIDSNVNKLTRFTNFDTLDKGSNMPKISGVFSKNENLCMHTSLIINNDNYNSINILGNNSNNNDDLLIQKKINNMHSDEYYEEIIKNSQILVVIATPGKLLKIINLQRNKFSNIQFLILDEADKLLNLGFQNIIEKIVSYLPKQRKTGLFTATLDQAVTKLSKLSLRNPEKIVVNSQLIPAKLHLTYLILKPFQKLQFLLDFISVKGRIRIVFFSSCAAVDYFYVLAKKYISKNGSLNKSDFYTSDTQNQNKNYKQKCAITDSSNKKFKNDEFSIEKTNNCEYISKKSVSCDLNESVRNNENDKNIKKNNNENVENNENVGNVNKYQNSYAKNEMQKYNKNQTEVTLKNTITHQLNFYKVHGRIENEERQRAYENFSNNGDVLFCTDLAARGIDFEKVDDVIHFDAPLDPSNFVHRSGRTARNGKIGRSILLLLENENAFLDYLKIKGVNINEYDENATSLRKNLDCSLQNCKTLDLFNRKKPSIEDENCECKSNFCNNVSENNADGTKNSNIFEKNALKSDNQKNNKKNQIIENKNLLNKDLVSIEKNQKPSPLNDNYAQENFTITNYTRSKLLSYNELKSLFDENLTKLSLLAFISFIRSYKEYSLSYIFKLKELNFNSTAALFFIEKIPQMNELQNVVFKRFPRSKNKIIDSKHKKKFKSHDTYQKKIRLERIAKKPYKSMCKKNK</sequence>
<dbReference type="GO" id="GO:0006364">
    <property type="term" value="P:rRNA processing"/>
    <property type="evidence" value="ECO:0007669"/>
    <property type="project" value="UniProtKB-KW"/>
</dbReference>
<evidence type="ECO:0000256" key="10">
    <source>
        <dbReference type="RuleBase" id="RU365068"/>
    </source>
</evidence>
<dbReference type="GO" id="GO:0016887">
    <property type="term" value="F:ATP hydrolysis activity"/>
    <property type="evidence" value="ECO:0007669"/>
    <property type="project" value="RHEA"/>
</dbReference>
<dbReference type="InterPro" id="IPR000629">
    <property type="entry name" value="RNA-helicase_DEAD-box_CS"/>
</dbReference>
<dbReference type="SMART" id="SM01178">
    <property type="entry name" value="DUF4217"/>
    <property type="match status" value="1"/>
</dbReference>
<keyword evidence="2" id="KW-0690">Ribosome biogenesis</keyword>
<dbReference type="CDD" id="cd18787">
    <property type="entry name" value="SF2_C_DEAD"/>
    <property type="match status" value="1"/>
</dbReference>
<dbReference type="Pfam" id="PF13959">
    <property type="entry name" value="CTE_SPB4"/>
    <property type="match status" value="1"/>
</dbReference>
<dbReference type="EMBL" id="AFBI03000021">
    <property type="protein sequence ID" value="EJW04221.1"/>
    <property type="molecule type" value="Genomic_DNA"/>
</dbReference>
<gene>
    <name evidence="13" type="ORF">EDEG_01490</name>
</gene>
<dbReference type="HOGENOM" id="CLU_003041_1_3_1"/>
<evidence type="ECO:0000256" key="8">
    <source>
        <dbReference type="ARBA" id="ARBA00022884"/>
    </source>
</evidence>
<keyword evidence="8 10" id="KW-0694">RNA-binding</keyword>
<evidence type="ECO:0000259" key="11">
    <source>
        <dbReference type="PROSITE" id="PS51192"/>
    </source>
</evidence>
<reference evidence="14" key="2">
    <citation type="submission" date="2015-07" db="EMBL/GenBank/DDBJ databases">
        <title>Contrasting host-pathogen interactions and genome evolution in two generalist and specialist microsporidian pathogens of mosquitoes.</title>
        <authorList>
            <consortium name="The Broad Institute Genomics Platform"/>
            <consortium name="The Broad Institute Genome Sequencing Center for Infectious Disease"/>
            <person name="Cuomo C.A."/>
            <person name="Sanscrainte N.D."/>
            <person name="Goldberg J.M."/>
            <person name="Heiman D."/>
            <person name="Young S."/>
            <person name="Zeng Q."/>
            <person name="Becnel J.J."/>
            <person name="Birren B.W."/>
        </authorList>
    </citation>
    <scope>NUCLEOTIDE SEQUENCE [LARGE SCALE GENOMIC DNA]</scope>
    <source>
        <strain evidence="14">USNM 41457</strain>
    </source>
</reference>
<keyword evidence="14" id="KW-1185">Reference proteome</keyword>
<dbReference type="Gene3D" id="3.40.50.300">
    <property type="entry name" value="P-loop containing nucleotide triphosphate hydrolases"/>
    <property type="match status" value="2"/>
</dbReference>
<dbReference type="SUPFAM" id="SSF52540">
    <property type="entry name" value="P-loop containing nucleoside triphosphate hydrolases"/>
    <property type="match status" value="1"/>
</dbReference>
<dbReference type="GO" id="GO:0003723">
    <property type="term" value="F:RNA binding"/>
    <property type="evidence" value="ECO:0007669"/>
    <property type="project" value="UniProtKB-UniRule"/>
</dbReference>
<keyword evidence="6 9" id="KW-0347">Helicase</keyword>
<dbReference type="AlphaFoldDB" id="J9D8Y2"/>
<evidence type="ECO:0000313" key="13">
    <source>
        <dbReference type="EMBL" id="EJW04221.1"/>
    </source>
</evidence>
<evidence type="ECO:0000256" key="9">
    <source>
        <dbReference type="RuleBase" id="RU000492"/>
    </source>
</evidence>
<dbReference type="SMART" id="SM00490">
    <property type="entry name" value="HELICc"/>
    <property type="match status" value="1"/>
</dbReference>
<organism evidence="13 14">
    <name type="scientific">Edhazardia aedis (strain USNM 41457)</name>
    <name type="common">Microsporidian parasite</name>
    <dbReference type="NCBI Taxonomy" id="1003232"/>
    <lineage>
        <taxon>Eukaryota</taxon>
        <taxon>Fungi</taxon>
        <taxon>Fungi incertae sedis</taxon>
        <taxon>Microsporidia</taxon>
        <taxon>Edhazardia</taxon>
    </lineage>
</organism>
<keyword evidence="4 9" id="KW-0547">Nucleotide-binding</keyword>
<reference evidence="13 14" key="1">
    <citation type="submission" date="2011-08" db="EMBL/GenBank/DDBJ databases">
        <authorList>
            <person name="Liu Z.J."/>
            <person name="Shi F.L."/>
            <person name="Lu J.Q."/>
            <person name="Li M."/>
            <person name="Wang Z.L."/>
        </authorList>
    </citation>
    <scope>NUCLEOTIDE SEQUENCE [LARGE SCALE GENOMIC DNA]</scope>
    <source>
        <strain evidence="13 14">USNM 41457</strain>
    </source>
</reference>
<evidence type="ECO:0000256" key="3">
    <source>
        <dbReference type="ARBA" id="ARBA00022552"/>
    </source>
</evidence>
<evidence type="ECO:0000259" key="12">
    <source>
        <dbReference type="PROSITE" id="PS51194"/>
    </source>
</evidence>
<dbReference type="Pfam" id="PF00271">
    <property type="entry name" value="Helicase_C"/>
    <property type="match status" value="1"/>
</dbReference>
<dbReference type="InterPro" id="IPR027417">
    <property type="entry name" value="P-loop_NTPase"/>
</dbReference>
<evidence type="ECO:0000256" key="1">
    <source>
        <dbReference type="ARBA" id="ARBA00004604"/>
    </source>
</evidence>
<name>J9D8Y2_EDHAE</name>
<proteinExistence type="inferred from homology"/>
<comment type="caution">
    <text evidence="13">The sequence shown here is derived from an EMBL/GenBank/DDBJ whole genome shotgun (WGS) entry which is preliminary data.</text>
</comment>
<dbReference type="OrthoDB" id="7396459at2759"/>
<dbReference type="InterPro" id="IPR001650">
    <property type="entry name" value="Helicase_C-like"/>
</dbReference>
<dbReference type="GO" id="GO:0005524">
    <property type="term" value="F:ATP binding"/>
    <property type="evidence" value="ECO:0007669"/>
    <property type="project" value="UniProtKB-UniRule"/>
</dbReference>
<comment type="domain">
    <text evidence="10">The Q motif is unique to and characteristic of the DEAD box family of RNA helicases and controls ATP binding and hydrolysis.</text>
</comment>
<feature type="domain" description="Helicase C-terminal" evidence="12">
    <location>
        <begin position="335"/>
        <end position="472"/>
    </location>
</feature>
<dbReference type="InParanoid" id="J9D8Y2"/>
<dbReference type="GO" id="GO:0005730">
    <property type="term" value="C:nucleolus"/>
    <property type="evidence" value="ECO:0007669"/>
    <property type="project" value="UniProtKB-SubCell"/>
</dbReference>
<dbReference type="PANTHER" id="PTHR24031">
    <property type="entry name" value="RNA HELICASE"/>
    <property type="match status" value="1"/>
</dbReference>
<dbReference type="InterPro" id="IPR025313">
    <property type="entry name" value="SPB4-like_CTE"/>
</dbReference>
<keyword evidence="5 9" id="KW-0378">Hydrolase</keyword>
<dbReference type="PROSITE" id="PS00039">
    <property type="entry name" value="DEAD_ATP_HELICASE"/>
    <property type="match status" value="1"/>
</dbReference>
<dbReference type="GO" id="GO:0003724">
    <property type="term" value="F:RNA helicase activity"/>
    <property type="evidence" value="ECO:0007669"/>
    <property type="project" value="UniProtKB-EC"/>
</dbReference>
<dbReference type="VEuPathDB" id="MicrosporidiaDB:EDEG_01490"/>
<keyword evidence="7 9" id="KW-0067">ATP-binding</keyword>
<comment type="similarity">
    <text evidence="9">Belongs to the DEAD box helicase family.</text>
</comment>
<dbReference type="Proteomes" id="UP000003163">
    <property type="component" value="Unassembled WGS sequence"/>
</dbReference>
<dbReference type="STRING" id="1003232.J9D8Y2"/>
<comment type="catalytic activity">
    <reaction evidence="10">
        <text>ATP + H2O = ADP + phosphate + H(+)</text>
        <dbReference type="Rhea" id="RHEA:13065"/>
        <dbReference type="ChEBI" id="CHEBI:15377"/>
        <dbReference type="ChEBI" id="CHEBI:15378"/>
        <dbReference type="ChEBI" id="CHEBI:30616"/>
        <dbReference type="ChEBI" id="CHEBI:43474"/>
        <dbReference type="ChEBI" id="CHEBI:456216"/>
        <dbReference type="EC" id="3.6.4.13"/>
    </reaction>
</comment>
<dbReference type="PROSITE" id="PS51194">
    <property type="entry name" value="HELICASE_CTER"/>
    <property type="match status" value="1"/>
</dbReference>
<evidence type="ECO:0000256" key="7">
    <source>
        <dbReference type="ARBA" id="ARBA00022840"/>
    </source>
</evidence>
<dbReference type="Pfam" id="PF00270">
    <property type="entry name" value="DEAD"/>
    <property type="match status" value="1"/>
</dbReference>
<evidence type="ECO:0000256" key="2">
    <source>
        <dbReference type="ARBA" id="ARBA00022517"/>
    </source>
</evidence>
<evidence type="ECO:0000256" key="5">
    <source>
        <dbReference type="ARBA" id="ARBA00022801"/>
    </source>
</evidence>
<dbReference type="InterPro" id="IPR011545">
    <property type="entry name" value="DEAD/DEAH_box_helicase_dom"/>
</dbReference>
<evidence type="ECO:0000313" key="14">
    <source>
        <dbReference type="Proteomes" id="UP000003163"/>
    </source>
</evidence>
<keyword evidence="3" id="KW-0698">rRNA processing</keyword>